<dbReference type="Pfam" id="PF07834">
    <property type="entry name" value="RanGAP1_C"/>
    <property type="match status" value="1"/>
</dbReference>
<evidence type="ECO:0000256" key="4">
    <source>
        <dbReference type="ARBA" id="ARBA00022737"/>
    </source>
</evidence>
<dbReference type="PANTHER" id="PTHR24113:SF12">
    <property type="entry name" value="RAN GTPASE-ACTIVATING PROTEIN 1"/>
    <property type="match status" value="1"/>
</dbReference>
<evidence type="ECO:0000256" key="8">
    <source>
        <dbReference type="SAM" id="MobiDB-lite"/>
    </source>
</evidence>
<dbReference type="CDD" id="cd00116">
    <property type="entry name" value="LRR_RI"/>
    <property type="match status" value="1"/>
</dbReference>
<keyword evidence="11" id="KW-1185">Reference proteome</keyword>
<dbReference type="InterPro" id="IPR036720">
    <property type="entry name" value="RanGAP1_C_sf"/>
</dbReference>
<dbReference type="EMBL" id="JAFIRN010000002">
    <property type="protein sequence ID" value="KAG5853968.1"/>
    <property type="molecule type" value="Genomic_DNA"/>
</dbReference>
<organism evidence="10 11">
    <name type="scientific">Anguilla anguilla</name>
    <name type="common">European freshwater eel</name>
    <name type="synonym">Muraena anguilla</name>
    <dbReference type="NCBI Taxonomy" id="7936"/>
    <lineage>
        <taxon>Eukaryota</taxon>
        <taxon>Metazoa</taxon>
        <taxon>Chordata</taxon>
        <taxon>Craniata</taxon>
        <taxon>Vertebrata</taxon>
        <taxon>Euteleostomi</taxon>
        <taxon>Actinopterygii</taxon>
        <taxon>Neopterygii</taxon>
        <taxon>Teleostei</taxon>
        <taxon>Anguilliformes</taxon>
        <taxon>Anguillidae</taxon>
        <taxon>Anguilla</taxon>
    </lineage>
</organism>
<feature type="compositionally biased region" description="Acidic residues" evidence="8">
    <location>
        <begin position="358"/>
        <end position="398"/>
    </location>
</feature>
<evidence type="ECO:0000256" key="7">
    <source>
        <dbReference type="ARBA" id="ARBA00074239"/>
    </source>
</evidence>
<dbReference type="InterPro" id="IPR001611">
    <property type="entry name" value="Leu-rich_rpt"/>
</dbReference>
<dbReference type="InterPro" id="IPR032675">
    <property type="entry name" value="LRR_dom_sf"/>
</dbReference>
<dbReference type="SMART" id="SM00368">
    <property type="entry name" value="LRR_RI"/>
    <property type="match status" value="7"/>
</dbReference>
<evidence type="ECO:0000259" key="9">
    <source>
        <dbReference type="Pfam" id="PF07834"/>
    </source>
</evidence>
<evidence type="ECO:0000256" key="3">
    <source>
        <dbReference type="ARBA" id="ARBA00022614"/>
    </source>
</evidence>
<evidence type="ECO:0000256" key="2">
    <source>
        <dbReference type="ARBA" id="ARBA00022468"/>
    </source>
</evidence>
<proteinExistence type="inferred from homology"/>
<keyword evidence="3" id="KW-0433">Leucine-rich repeat</keyword>
<dbReference type="FunFam" id="3.80.10.10:FF:000142">
    <property type="entry name" value="Ran GTPase activating protein 1"/>
    <property type="match status" value="1"/>
</dbReference>
<dbReference type="GO" id="GO:0031267">
    <property type="term" value="F:small GTPase binding"/>
    <property type="evidence" value="ECO:0007669"/>
    <property type="project" value="TreeGrafter"/>
</dbReference>
<reference evidence="10" key="1">
    <citation type="submission" date="2021-01" db="EMBL/GenBank/DDBJ databases">
        <title>A chromosome-scale assembly of European eel, Anguilla anguilla.</title>
        <authorList>
            <person name="Henkel C."/>
            <person name="Jong-Raadsen S.A."/>
            <person name="Dufour S."/>
            <person name="Weltzien F.-A."/>
            <person name="Palstra A.P."/>
            <person name="Pelster B."/>
            <person name="Spaink H.P."/>
            <person name="Van Den Thillart G.E."/>
            <person name="Jansen H."/>
            <person name="Zahm M."/>
            <person name="Klopp C."/>
            <person name="Cedric C."/>
            <person name="Louis A."/>
            <person name="Berthelot C."/>
            <person name="Parey E."/>
            <person name="Roest Crollius H."/>
            <person name="Montfort J."/>
            <person name="Robinson-Rechavi M."/>
            <person name="Bucao C."/>
            <person name="Bouchez O."/>
            <person name="Gislard M."/>
            <person name="Lluch J."/>
            <person name="Milhes M."/>
            <person name="Lampietro C."/>
            <person name="Lopez Roques C."/>
            <person name="Donnadieu C."/>
            <person name="Braasch I."/>
            <person name="Desvignes T."/>
            <person name="Postlethwait J."/>
            <person name="Bobe J."/>
            <person name="Guiguen Y."/>
            <person name="Dirks R."/>
        </authorList>
    </citation>
    <scope>NUCLEOTIDE SEQUENCE</scope>
    <source>
        <strain evidence="10">Tag_6206</strain>
        <tissue evidence="10">Liver</tissue>
    </source>
</reference>
<dbReference type="AlphaFoldDB" id="A0A9D3MTW0"/>
<dbReference type="InterPro" id="IPR027038">
    <property type="entry name" value="RanGap"/>
</dbReference>
<evidence type="ECO:0000256" key="1">
    <source>
        <dbReference type="ARBA" id="ARBA00004123"/>
    </source>
</evidence>
<keyword evidence="2" id="KW-0343">GTPase activation</keyword>
<comment type="subcellular location">
    <subcellularLocation>
        <location evidence="1">Nucleus</location>
    </subcellularLocation>
</comment>
<evidence type="ECO:0000256" key="6">
    <source>
        <dbReference type="ARBA" id="ARBA00060740"/>
    </source>
</evidence>
<dbReference type="GO" id="GO:0005829">
    <property type="term" value="C:cytosol"/>
    <property type="evidence" value="ECO:0007669"/>
    <property type="project" value="TreeGrafter"/>
</dbReference>
<dbReference type="Pfam" id="PF13516">
    <property type="entry name" value="LRR_6"/>
    <property type="match status" value="4"/>
</dbReference>
<keyword evidence="4" id="KW-0677">Repeat</keyword>
<dbReference type="SUPFAM" id="SSF52047">
    <property type="entry name" value="RNI-like"/>
    <property type="match status" value="1"/>
</dbReference>
<name>A0A9D3MTW0_ANGAN</name>
<dbReference type="GO" id="GO:0005096">
    <property type="term" value="F:GTPase activator activity"/>
    <property type="evidence" value="ECO:0007669"/>
    <property type="project" value="UniProtKB-KW"/>
</dbReference>
<dbReference type="GO" id="GO:0007165">
    <property type="term" value="P:signal transduction"/>
    <property type="evidence" value="ECO:0007669"/>
    <property type="project" value="InterPro"/>
</dbReference>
<dbReference type="GO" id="GO:0006913">
    <property type="term" value="P:nucleocytoplasmic transport"/>
    <property type="evidence" value="ECO:0007669"/>
    <property type="project" value="TreeGrafter"/>
</dbReference>
<keyword evidence="5" id="KW-0539">Nucleus</keyword>
<dbReference type="Gene3D" id="3.80.10.10">
    <property type="entry name" value="Ribonuclease Inhibitor"/>
    <property type="match status" value="1"/>
</dbReference>
<dbReference type="Gene3D" id="1.25.40.200">
    <property type="entry name" value="Ran-GTPase activating protein 1, C-terminal domain"/>
    <property type="match status" value="1"/>
</dbReference>
<comment type="caution">
    <text evidence="10">The sequence shown here is derived from an EMBL/GenBank/DDBJ whole genome shotgun (WGS) entry which is preliminary data.</text>
</comment>
<dbReference type="SUPFAM" id="SSF69099">
    <property type="entry name" value="Ran-GTPase activating protein 1 (RanGAP1), C-terminal domain"/>
    <property type="match status" value="1"/>
</dbReference>
<feature type="domain" description="Ran-GTPase activating protein 1 C-terminal" evidence="9">
    <location>
        <begin position="423"/>
        <end position="579"/>
    </location>
</feature>
<sequence>MASDDVAQLAESLAKTCVDDGELSYKGQGLKLDTAESAEKLAREMEEFPDLQALRLEGNTIGVEAARVIAKALESRSQLQRCYWSDMFTGRLRSEIPPALSSLGSALMAAGACLTELDLSDNAFGPDGVKAIEPLLKSATCHTLRELRLNNCGMGIGGGKILAAALTECHKQSCAVGAPLRLKVFIAGRNRLENEGATALAKAFTLMGSLEEIHMPQNGINHPGVTALATAMQQNPHLRVINLNDNTFTKKGAIAMAKALKHLRSIQVLNFGDCLVRSEGAVAIAESLREGLPILKELNLSFGEVAEEAALAVARAVQDKPHLEKLDLNGNCLGEEGCETLRDTMDGMNMGDLLGSLSEDEGEPEDDDEGSESEAEEEDEDEEAEEEAEQASEGDVSSEEPQSRVTFVSPLPRPLDRCPSRRRPLSLDVSSFLSTPSPEGLLRLGPKRALLIEQQVDVTDAGQTAEAFLKISSVYREDPEIKKAVLDSVDALLKKAFSSASFQTYDFISTLLMMLGLLKSEERVKTVAIVPGHMVALEHAVQQDYFPQDHIAALDDFVSRSNEALDSCTSPRSELKATVERRISPEC</sequence>
<gene>
    <name evidence="10" type="ORF">ANANG_G00032480</name>
</gene>
<evidence type="ECO:0000313" key="10">
    <source>
        <dbReference type="EMBL" id="KAG5853968.1"/>
    </source>
</evidence>
<dbReference type="PANTHER" id="PTHR24113">
    <property type="entry name" value="RAN GTPASE-ACTIVATING PROTEIN 1"/>
    <property type="match status" value="1"/>
</dbReference>
<evidence type="ECO:0000256" key="5">
    <source>
        <dbReference type="ARBA" id="ARBA00023242"/>
    </source>
</evidence>
<dbReference type="Proteomes" id="UP001044222">
    <property type="component" value="Unassembled WGS sequence"/>
</dbReference>
<protein>
    <recommendedName>
        <fullName evidence="7">Ran GTPase-activating protein 1</fullName>
    </recommendedName>
</protein>
<feature type="region of interest" description="Disordered" evidence="8">
    <location>
        <begin position="343"/>
        <end position="422"/>
    </location>
</feature>
<dbReference type="GO" id="GO:0005634">
    <property type="term" value="C:nucleus"/>
    <property type="evidence" value="ECO:0007669"/>
    <property type="project" value="UniProtKB-SubCell"/>
</dbReference>
<dbReference type="GO" id="GO:0048471">
    <property type="term" value="C:perinuclear region of cytoplasm"/>
    <property type="evidence" value="ECO:0007669"/>
    <property type="project" value="TreeGrafter"/>
</dbReference>
<evidence type="ECO:0000313" key="11">
    <source>
        <dbReference type="Proteomes" id="UP001044222"/>
    </source>
</evidence>
<accession>A0A9D3MTW0</accession>
<comment type="similarity">
    <text evidence="6">Belongs to the RNA1 family.</text>
</comment>
<dbReference type="InterPro" id="IPR009109">
    <property type="entry name" value="Ran_GTPase_activating_1_C"/>
</dbReference>